<feature type="compositionally biased region" description="Acidic residues" evidence="1">
    <location>
        <begin position="7"/>
        <end position="16"/>
    </location>
</feature>
<organism evidence="2 3">
    <name type="scientific">Trichinella nativa</name>
    <dbReference type="NCBI Taxonomy" id="6335"/>
    <lineage>
        <taxon>Eukaryota</taxon>
        <taxon>Metazoa</taxon>
        <taxon>Ecdysozoa</taxon>
        <taxon>Nematoda</taxon>
        <taxon>Enoplea</taxon>
        <taxon>Dorylaimia</taxon>
        <taxon>Trichinellida</taxon>
        <taxon>Trichinellidae</taxon>
        <taxon>Trichinella</taxon>
    </lineage>
</organism>
<evidence type="ECO:0000256" key="1">
    <source>
        <dbReference type="SAM" id="MobiDB-lite"/>
    </source>
</evidence>
<dbReference type="Proteomes" id="UP000243006">
    <property type="component" value="Unassembled WGS sequence"/>
</dbReference>
<feature type="region of interest" description="Disordered" evidence="1">
    <location>
        <begin position="1"/>
        <end position="20"/>
    </location>
</feature>
<sequence>MNLARQDEEEDDETNTEEIQSSVVVPVQSELIVQCPKTIDDICIDLIKSGIVTYTGAKLYDRRPVVAVNLTKLDRSSVEIASGTTVFLALAQTLAYFYRIQK</sequence>
<evidence type="ECO:0000313" key="3">
    <source>
        <dbReference type="Proteomes" id="UP000243006"/>
    </source>
</evidence>
<dbReference type="AlphaFoldDB" id="A0A1Y3E531"/>
<dbReference type="EMBL" id="LVZM01023167">
    <property type="protein sequence ID" value="OUC40223.1"/>
    <property type="molecule type" value="Genomic_DNA"/>
</dbReference>
<comment type="caution">
    <text evidence="2">The sequence shown here is derived from an EMBL/GenBank/DDBJ whole genome shotgun (WGS) entry which is preliminary data.</text>
</comment>
<reference evidence="2 3" key="1">
    <citation type="submission" date="2015-04" db="EMBL/GenBank/DDBJ databases">
        <title>Draft genome of the roundworm Trichinella nativa.</title>
        <authorList>
            <person name="Mitreva M."/>
        </authorList>
    </citation>
    <scope>NUCLEOTIDE SEQUENCE [LARGE SCALE GENOMIC DNA]</scope>
    <source>
        <strain evidence="2 3">ISS45</strain>
    </source>
</reference>
<evidence type="ECO:0000313" key="2">
    <source>
        <dbReference type="EMBL" id="OUC40223.1"/>
    </source>
</evidence>
<name>A0A1Y3E531_9BILA</name>
<protein>
    <submittedName>
        <fullName evidence="2">Uncharacterized protein</fullName>
    </submittedName>
</protein>
<accession>A0A1Y3E531</accession>
<proteinExistence type="predicted"/>
<gene>
    <name evidence="2" type="ORF">D917_04257</name>
</gene>